<keyword evidence="10" id="KW-0732">Signal</keyword>
<evidence type="ECO:0000313" key="13">
    <source>
        <dbReference type="EMBL" id="GMM52413.1"/>
    </source>
</evidence>
<feature type="domain" description="Glycosyl hydrolase family 81 C-terminal" evidence="12">
    <location>
        <begin position="565"/>
        <end position="919"/>
    </location>
</feature>
<dbReference type="Gene3D" id="2.70.98.30">
    <property type="entry name" value="Golgi alpha-mannosidase II, domain 4"/>
    <property type="match status" value="1"/>
</dbReference>
<dbReference type="Pfam" id="PF03639">
    <property type="entry name" value="Glyco_hydro_81"/>
    <property type="match status" value="1"/>
</dbReference>
<keyword evidence="7" id="KW-0961">Cell wall biogenesis/degradation</keyword>
<dbReference type="GO" id="GO:0042973">
    <property type="term" value="F:glucan endo-1,3-beta-D-glucosidase activity"/>
    <property type="evidence" value="ECO:0007669"/>
    <property type="project" value="UniProtKB-EC"/>
</dbReference>
<feature type="signal peptide" evidence="10">
    <location>
        <begin position="1"/>
        <end position="17"/>
    </location>
</feature>
<dbReference type="InterPro" id="IPR040451">
    <property type="entry name" value="GH81_N"/>
</dbReference>
<evidence type="ECO:0000256" key="8">
    <source>
        <dbReference type="ARBA" id="ARBA00023326"/>
    </source>
</evidence>
<dbReference type="Proteomes" id="UP001362899">
    <property type="component" value="Unassembled WGS sequence"/>
</dbReference>
<evidence type="ECO:0000256" key="3">
    <source>
        <dbReference type="ARBA" id="ARBA00012780"/>
    </source>
</evidence>
<dbReference type="GO" id="GO:0000272">
    <property type="term" value="P:polysaccharide catabolic process"/>
    <property type="evidence" value="ECO:0007669"/>
    <property type="project" value="UniProtKB-KW"/>
</dbReference>
<comment type="similarity">
    <text evidence="2">Belongs to the glycosyl hydrolase 81 family.</text>
</comment>
<feature type="compositionally biased region" description="Polar residues" evidence="9">
    <location>
        <begin position="167"/>
        <end position="177"/>
    </location>
</feature>
<dbReference type="Pfam" id="PF17652">
    <property type="entry name" value="Glyco_hydro81C"/>
    <property type="match status" value="1"/>
</dbReference>
<dbReference type="InterPro" id="IPR040720">
    <property type="entry name" value="GH81_C"/>
</dbReference>
<keyword evidence="4" id="KW-0378">Hydrolase</keyword>
<dbReference type="Gene3D" id="1.10.287.1170">
    <property type="entry name" value="glycoside hydrolase family 81 endo-[beta] glucanase"/>
    <property type="match status" value="1"/>
</dbReference>
<keyword evidence="8" id="KW-0624">Polysaccharide degradation</keyword>
<evidence type="ECO:0000259" key="11">
    <source>
        <dbReference type="Pfam" id="PF03639"/>
    </source>
</evidence>
<keyword evidence="6" id="KW-0326">Glycosidase</keyword>
<evidence type="ECO:0000256" key="6">
    <source>
        <dbReference type="ARBA" id="ARBA00023295"/>
    </source>
</evidence>
<gene>
    <name evidence="13" type="ORF">DASB73_033760</name>
</gene>
<evidence type="ECO:0000256" key="10">
    <source>
        <dbReference type="SAM" id="SignalP"/>
    </source>
</evidence>
<feature type="compositionally biased region" description="Low complexity" evidence="9">
    <location>
        <begin position="178"/>
        <end position="205"/>
    </location>
</feature>
<feature type="domain" description="Glycosyl hydrolase family 81 N-terminal" evidence="11">
    <location>
        <begin position="243"/>
        <end position="559"/>
    </location>
</feature>
<dbReference type="GO" id="GO:0009986">
    <property type="term" value="C:cell surface"/>
    <property type="evidence" value="ECO:0007669"/>
    <property type="project" value="TreeGrafter"/>
</dbReference>
<evidence type="ECO:0000256" key="7">
    <source>
        <dbReference type="ARBA" id="ARBA00023316"/>
    </source>
</evidence>
<evidence type="ECO:0000259" key="12">
    <source>
        <dbReference type="Pfam" id="PF17652"/>
    </source>
</evidence>
<evidence type="ECO:0000256" key="2">
    <source>
        <dbReference type="ARBA" id="ARBA00010730"/>
    </source>
</evidence>
<evidence type="ECO:0000256" key="4">
    <source>
        <dbReference type="ARBA" id="ARBA00022801"/>
    </source>
</evidence>
<dbReference type="AlphaFoldDB" id="A0AAV5RLT6"/>
<evidence type="ECO:0000256" key="5">
    <source>
        <dbReference type="ARBA" id="ARBA00023277"/>
    </source>
</evidence>
<keyword evidence="14" id="KW-1185">Reference proteome</keyword>
<dbReference type="InterPro" id="IPR005200">
    <property type="entry name" value="Endo-beta-glucanase"/>
</dbReference>
<dbReference type="EC" id="3.2.1.39" evidence="3"/>
<dbReference type="PANTHER" id="PTHR31983:SF20">
    <property type="entry name" value="GLUCAN ENDO-1,3-BETA-D-GLUCOSIDASE 1"/>
    <property type="match status" value="1"/>
</dbReference>
<feature type="chain" id="PRO_5043383311" description="glucan endo-1,3-beta-D-glucosidase" evidence="10">
    <location>
        <begin position="18"/>
        <end position="928"/>
    </location>
</feature>
<dbReference type="PROSITE" id="PS52008">
    <property type="entry name" value="GH81"/>
    <property type="match status" value="1"/>
</dbReference>
<protein>
    <recommendedName>
        <fullName evidence="3">glucan endo-1,3-beta-D-glucosidase</fullName>
        <ecNumber evidence="3">3.2.1.39</ecNumber>
    </recommendedName>
</protein>
<sequence length="928" mass="100157">MLPFSVILFTLFALVHARYATVNIIETAEPVTVWHTLPIKYVTVDQINYLAQTVFVNSTSVVTVPGGSTEYQPVSSKPNPVTQQSTYSTTSLSNTINPSTYTTAIKVNTTVNPTLINTSTAAVVSSASGASSSNTIASTSLTGTSQLSLASSADNTIVSSGALSTTGVSASTTTDVGSTSSQTTTASTTTSSSNAASTSTSSQTTELSPAATAQYSGDLFSDAISTDEPLSMFSREAIPLTVPDGYDTDQIMQTNKFYANMFLDDQNLQAYAQPYSVFYSNDESYYGLAISYTNATQRVFGPDASDDTVEYYYNPVGLMSLVLSAQEFTNSNIKNPKVDAMTPFSVNMTLSTDSDNYAKNLHIPVAIGMGFVTGIYDGYTPRLFSQIGFTKLVKEDSANSIDGTIKYSVYLFNGVQWNIYIQNADDDFELTASSSYEIVGNQGNSVGNPIIMQVSVIESNEAIIDSAVGCFPIGASLEGETDGSTSTYRIVYDVVGSSNSKTTLLYALPHHVQSFTSTSEANLISGLTVYSTNKGWLTGVLANELEMAEDVSNSPGWLPNYDGELSAAVLQLLATTVNSESVEDISSQVDTTSTYTAGKSFDKFAYILLVASEILDNEDVSVELMNSLKSALAPWLSNTQPTPFIYDTLCGGVTSSAANKAGGSSMDDYGAPFYNDHHFHYGYYVHTAAVIALVDKKYGDGTWAEENKDWVNSLVRDVANPSTEDTYFPVSRMFDYFHGHSWAHGVFASSDGKDEESTSEDYNFAYGMKLWGQIIGDDMMTARGDLMLAIMNRSMNKYFYFADGNVNEPSKILGNRVAGITFENKLDHTTYFGTNLEYIQGIHMIPMTPATAMIRNKAFVGQEWTSLLAPIIDTIESGWTGILRSNEALFDPVTAYNFFAADSFTSTYLDGGASRSWYLAFSALSGGA</sequence>
<feature type="region of interest" description="Disordered" evidence="9">
    <location>
        <begin position="167"/>
        <end position="209"/>
    </location>
</feature>
<reference evidence="13 14" key="1">
    <citation type="journal article" date="2023" name="Elife">
        <title>Identification of key yeast species and microbe-microbe interactions impacting larval growth of Drosophila in the wild.</title>
        <authorList>
            <person name="Mure A."/>
            <person name="Sugiura Y."/>
            <person name="Maeda R."/>
            <person name="Honda K."/>
            <person name="Sakurai N."/>
            <person name="Takahashi Y."/>
            <person name="Watada M."/>
            <person name="Katoh T."/>
            <person name="Gotoh A."/>
            <person name="Gotoh Y."/>
            <person name="Taniguchi I."/>
            <person name="Nakamura K."/>
            <person name="Hayashi T."/>
            <person name="Katayama T."/>
            <person name="Uemura T."/>
            <person name="Hattori Y."/>
        </authorList>
    </citation>
    <scope>NUCLEOTIDE SEQUENCE [LARGE SCALE GENOMIC DNA]</scope>
    <source>
        <strain evidence="13 14">SB-73</strain>
    </source>
</reference>
<dbReference type="GO" id="GO:0052861">
    <property type="term" value="F:endo-1,3(4)-beta-glucanase activity"/>
    <property type="evidence" value="ECO:0007669"/>
    <property type="project" value="InterPro"/>
</dbReference>
<comment type="caution">
    <text evidence="13">The sequence shown here is derived from an EMBL/GenBank/DDBJ whole genome shotgun (WGS) entry which is preliminary data.</text>
</comment>
<evidence type="ECO:0000256" key="1">
    <source>
        <dbReference type="ARBA" id="ARBA00000382"/>
    </source>
</evidence>
<dbReference type="PANTHER" id="PTHR31983">
    <property type="entry name" value="ENDO-1,3(4)-BETA-GLUCANASE 1"/>
    <property type="match status" value="1"/>
</dbReference>
<organism evidence="13 14">
    <name type="scientific">Starmerella bacillaris</name>
    <name type="common">Yeast</name>
    <name type="synonym">Candida zemplinina</name>
    <dbReference type="NCBI Taxonomy" id="1247836"/>
    <lineage>
        <taxon>Eukaryota</taxon>
        <taxon>Fungi</taxon>
        <taxon>Dikarya</taxon>
        <taxon>Ascomycota</taxon>
        <taxon>Saccharomycotina</taxon>
        <taxon>Dipodascomycetes</taxon>
        <taxon>Dipodascales</taxon>
        <taxon>Trichomonascaceae</taxon>
        <taxon>Starmerella</taxon>
    </lineage>
</organism>
<name>A0AAV5RLT6_STABA</name>
<dbReference type="GO" id="GO:0071555">
    <property type="term" value="P:cell wall organization"/>
    <property type="evidence" value="ECO:0007669"/>
    <property type="project" value="UniProtKB-KW"/>
</dbReference>
<keyword evidence="5" id="KW-0119">Carbohydrate metabolism</keyword>
<proteinExistence type="inferred from homology"/>
<evidence type="ECO:0000313" key="14">
    <source>
        <dbReference type="Proteomes" id="UP001362899"/>
    </source>
</evidence>
<evidence type="ECO:0000256" key="9">
    <source>
        <dbReference type="SAM" id="MobiDB-lite"/>
    </source>
</evidence>
<comment type="catalytic activity">
    <reaction evidence="1">
        <text>Hydrolysis of (1-&gt;3)-beta-D-glucosidic linkages in (1-&gt;3)-beta-D-glucans.</text>
        <dbReference type="EC" id="3.2.1.39"/>
    </reaction>
</comment>
<dbReference type="EMBL" id="BTGC01000008">
    <property type="protein sequence ID" value="GMM52413.1"/>
    <property type="molecule type" value="Genomic_DNA"/>
</dbReference>
<accession>A0AAV5RLT6</accession>